<dbReference type="EMBL" id="PDJD01000001">
    <property type="protein sequence ID" value="PFG21133.1"/>
    <property type="molecule type" value="Genomic_DNA"/>
</dbReference>
<dbReference type="Gene3D" id="3.30.60.230">
    <property type="entry name" value="Lsr2, dimerization domain"/>
    <property type="match status" value="1"/>
</dbReference>
<dbReference type="InterPro" id="IPR024412">
    <property type="entry name" value="Lsr2_dim_dom"/>
</dbReference>
<dbReference type="InterPro" id="IPR042261">
    <property type="entry name" value="Lsr2-like_dimerization"/>
</dbReference>
<evidence type="ECO:0000313" key="2">
    <source>
        <dbReference type="EMBL" id="PFG21133.1"/>
    </source>
</evidence>
<sequence>MATRTVIDTLSDLSGEPAERTVTFAVGKIAYEIDLTDQEAREFLEVMQPYVKAARSNGRR</sequence>
<gene>
    <name evidence="2" type="ORF">ATL40_2754</name>
</gene>
<keyword evidence="3" id="KW-1185">Reference proteome</keyword>
<reference evidence="2 3" key="1">
    <citation type="submission" date="2017-10" db="EMBL/GenBank/DDBJ databases">
        <title>Sequencing the genomes of 1000 actinobacteria strains.</title>
        <authorList>
            <person name="Klenk H.-P."/>
        </authorList>
    </citation>
    <scope>NUCLEOTIDE SEQUENCE [LARGE SCALE GENOMIC DNA]</scope>
    <source>
        <strain evidence="2 3">DSM 21801</strain>
    </source>
</reference>
<evidence type="ECO:0000313" key="3">
    <source>
        <dbReference type="Proteomes" id="UP000224915"/>
    </source>
</evidence>
<dbReference type="AlphaFoldDB" id="A0A2A9D3A0"/>
<name>A0A2A9D3A0_9MICO</name>
<dbReference type="GO" id="GO:0003677">
    <property type="term" value="F:DNA binding"/>
    <property type="evidence" value="ECO:0007669"/>
    <property type="project" value="InterPro"/>
</dbReference>
<proteinExistence type="predicted"/>
<dbReference type="Pfam" id="PF11774">
    <property type="entry name" value="Lsr2"/>
    <property type="match status" value="1"/>
</dbReference>
<dbReference type="RefSeq" id="WP_098470015.1">
    <property type="nucleotide sequence ID" value="NZ_PDJD01000001.1"/>
</dbReference>
<comment type="caution">
    <text evidence="2">The sequence shown here is derived from an EMBL/GenBank/DDBJ whole genome shotgun (WGS) entry which is preliminary data.</text>
</comment>
<accession>A0A2A9D3A0</accession>
<feature type="domain" description="Lsr2 dimerization" evidence="1">
    <location>
        <begin position="1"/>
        <end position="56"/>
    </location>
</feature>
<dbReference type="Proteomes" id="UP000224915">
    <property type="component" value="Unassembled WGS sequence"/>
</dbReference>
<organism evidence="2 3">
    <name type="scientific">Serinibacter salmoneus</name>
    <dbReference type="NCBI Taxonomy" id="556530"/>
    <lineage>
        <taxon>Bacteria</taxon>
        <taxon>Bacillati</taxon>
        <taxon>Actinomycetota</taxon>
        <taxon>Actinomycetes</taxon>
        <taxon>Micrococcales</taxon>
        <taxon>Beutenbergiaceae</taxon>
        <taxon>Serinibacter</taxon>
    </lineage>
</organism>
<dbReference type="OrthoDB" id="4113332at2"/>
<evidence type="ECO:0000259" key="1">
    <source>
        <dbReference type="Pfam" id="PF11774"/>
    </source>
</evidence>
<protein>
    <submittedName>
        <fullName evidence="2">Lsr2 protein</fullName>
    </submittedName>
</protein>